<keyword evidence="3" id="KW-1185">Reference proteome</keyword>
<feature type="signal peptide" evidence="1">
    <location>
        <begin position="1"/>
        <end position="23"/>
    </location>
</feature>
<proteinExistence type="predicted"/>
<evidence type="ECO:0000313" key="3">
    <source>
        <dbReference type="Proteomes" id="UP000198984"/>
    </source>
</evidence>
<dbReference type="RefSeq" id="WP_143081163.1">
    <property type="nucleotide sequence ID" value="NZ_FOBB01000010.1"/>
</dbReference>
<sequence>MFMKLYPSLLFLLCFPTFIFAQADRKGAYGNLAIGYGTYSLDLYAYAGGRDLYNDQTFSGLILSLGVEKKSAWQKNKLVFDVGGELTGGLGIKSDIKANGNTEGESKGGYALGIKGLFKMGYLFPKNEGAIVPLIGMGPYFNYINSGGENAEANYIYGLQASLGVDFKVKRMVFTPEIHFGLASWGSSDEMEQNGQPGMFEIKVKIAKQF</sequence>
<dbReference type="EMBL" id="FOBB01000010">
    <property type="protein sequence ID" value="SEN41622.1"/>
    <property type="molecule type" value="Genomic_DNA"/>
</dbReference>
<name>A0A1H8GC97_9BACT</name>
<feature type="chain" id="PRO_5011519907" description="Outer membrane protein beta-barrel domain-containing protein" evidence="1">
    <location>
        <begin position="24"/>
        <end position="210"/>
    </location>
</feature>
<gene>
    <name evidence="2" type="ORF">SAMN04488505_110102</name>
</gene>
<dbReference type="OrthoDB" id="652180at2"/>
<dbReference type="Proteomes" id="UP000198984">
    <property type="component" value="Unassembled WGS sequence"/>
</dbReference>
<dbReference type="AlphaFoldDB" id="A0A1H8GC97"/>
<accession>A0A1H8GC97</accession>
<evidence type="ECO:0008006" key="4">
    <source>
        <dbReference type="Google" id="ProtNLM"/>
    </source>
</evidence>
<evidence type="ECO:0000313" key="2">
    <source>
        <dbReference type="EMBL" id="SEN41622.1"/>
    </source>
</evidence>
<dbReference type="STRING" id="573321.SAMN04488505_110102"/>
<organism evidence="2 3">
    <name type="scientific">Chitinophaga rupis</name>
    <dbReference type="NCBI Taxonomy" id="573321"/>
    <lineage>
        <taxon>Bacteria</taxon>
        <taxon>Pseudomonadati</taxon>
        <taxon>Bacteroidota</taxon>
        <taxon>Chitinophagia</taxon>
        <taxon>Chitinophagales</taxon>
        <taxon>Chitinophagaceae</taxon>
        <taxon>Chitinophaga</taxon>
    </lineage>
</organism>
<evidence type="ECO:0000256" key="1">
    <source>
        <dbReference type="SAM" id="SignalP"/>
    </source>
</evidence>
<reference evidence="2 3" key="1">
    <citation type="submission" date="2016-10" db="EMBL/GenBank/DDBJ databases">
        <authorList>
            <person name="de Groot N.N."/>
        </authorList>
    </citation>
    <scope>NUCLEOTIDE SEQUENCE [LARGE SCALE GENOMIC DNA]</scope>
    <source>
        <strain evidence="2 3">DSM 21039</strain>
    </source>
</reference>
<keyword evidence="1" id="KW-0732">Signal</keyword>
<protein>
    <recommendedName>
        <fullName evidence="4">Outer membrane protein beta-barrel domain-containing protein</fullName>
    </recommendedName>
</protein>